<dbReference type="EMBL" id="CVQH01025194">
    <property type="protein sequence ID" value="CRK38018.1"/>
    <property type="molecule type" value="Genomic_DNA"/>
</dbReference>
<proteinExistence type="predicted"/>
<name>A0A0G4MUU1_VERLO</name>
<gene>
    <name evidence="2" type="ORF">BN1708_007624</name>
</gene>
<dbReference type="STRING" id="100787.A0A0G4MUU1"/>
<feature type="compositionally biased region" description="Basic residues" evidence="1">
    <location>
        <begin position="46"/>
        <end position="65"/>
    </location>
</feature>
<sequence>MFSEEQELLAKISRLAGKINRHKSQQSGAQSPAAPQPAHNNTFRSSSHHYHPYRGGRHGPVHRNRSLNSGSHTPTAEVQSASNAVISNASGSWVATTNRHNMQLINSNVFEEKNQKRTEAIEATRKQQLASQNAREASQLTSHLHQRQGPRVAAGFARANPQPNLTNAGQEHVIDIQGISFRVTCNGSKLVKVAGTSSRTSTPPSDVPAHNYQATSIRPAPHPRLPSSAAFISVAARMATCIDRA</sequence>
<evidence type="ECO:0000313" key="2">
    <source>
        <dbReference type="EMBL" id="CRK38018.1"/>
    </source>
</evidence>
<dbReference type="AlphaFoldDB" id="A0A0G4MUU1"/>
<protein>
    <submittedName>
        <fullName evidence="2">Uncharacterized protein</fullName>
    </submittedName>
</protein>
<accession>A0A0G4MUU1</accession>
<feature type="region of interest" description="Disordered" evidence="1">
    <location>
        <begin position="19"/>
        <end position="80"/>
    </location>
</feature>
<keyword evidence="3" id="KW-1185">Reference proteome</keyword>
<reference evidence="2 3" key="1">
    <citation type="submission" date="2015-05" db="EMBL/GenBank/DDBJ databases">
        <authorList>
            <person name="Wang D.B."/>
            <person name="Wang M."/>
        </authorList>
    </citation>
    <scope>NUCLEOTIDE SEQUENCE [LARGE SCALE GENOMIC DNA]</scope>
    <source>
        <strain evidence="2">VL1</strain>
    </source>
</reference>
<dbReference type="Proteomes" id="UP000044602">
    <property type="component" value="Unassembled WGS sequence"/>
</dbReference>
<organism evidence="2 3">
    <name type="scientific">Verticillium longisporum</name>
    <name type="common">Verticillium dahliae var. longisporum</name>
    <dbReference type="NCBI Taxonomy" id="100787"/>
    <lineage>
        <taxon>Eukaryota</taxon>
        <taxon>Fungi</taxon>
        <taxon>Dikarya</taxon>
        <taxon>Ascomycota</taxon>
        <taxon>Pezizomycotina</taxon>
        <taxon>Sordariomycetes</taxon>
        <taxon>Hypocreomycetidae</taxon>
        <taxon>Glomerellales</taxon>
        <taxon>Plectosphaerellaceae</taxon>
        <taxon>Verticillium</taxon>
    </lineage>
</organism>
<evidence type="ECO:0000256" key="1">
    <source>
        <dbReference type="SAM" id="MobiDB-lite"/>
    </source>
</evidence>
<evidence type="ECO:0000313" key="3">
    <source>
        <dbReference type="Proteomes" id="UP000044602"/>
    </source>
</evidence>
<feature type="compositionally biased region" description="Polar residues" evidence="1">
    <location>
        <begin position="66"/>
        <end position="80"/>
    </location>
</feature>
<feature type="compositionally biased region" description="Low complexity" evidence="1">
    <location>
        <begin position="25"/>
        <end position="38"/>
    </location>
</feature>